<gene>
    <name evidence="1" type="ORF">MRB53_027275</name>
</gene>
<evidence type="ECO:0000313" key="1">
    <source>
        <dbReference type="EMBL" id="KAJ8633939.1"/>
    </source>
</evidence>
<organism evidence="1 2">
    <name type="scientific">Persea americana</name>
    <name type="common">Avocado</name>
    <dbReference type="NCBI Taxonomy" id="3435"/>
    <lineage>
        <taxon>Eukaryota</taxon>
        <taxon>Viridiplantae</taxon>
        <taxon>Streptophyta</taxon>
        <taxon>Embryophyta</taxon>
        <taxon>Tracheophyta</taxon>
        <taxon>Spermatophyta</taxon>
        <taxon>Magnoliopsida</taxon>
        <taxon>Magnoliidae</taxon>
        <taxon>Laurales</taxon>
        <taxon>Lauraceae</taxon>
        <taxon>Persea</taxon>
    </lineage>
</organism>
<evidence type="ECO:0000313" key="2">
    <source>
        <dbReference type="Proteomes" id="UP001234297"/>
    </source>
</evidence>
<proteinExistence type="predicted"/>
<dbReference type="Proteomes" id="UP001234297">
    <property type="component" value="Chromosome 8"/>
</dbReference>
<sequence>MGGSGGEGEGEGRGRGDVVEIEIVLTYAMVIMCAFFESRVRCVDWTGGADRSWNLSLVGTFRKPKPDQIGWT</sequence>
<protein>
    <submittedName>
        <fullName evidence="1">Uncharacterized protein</fullName>
    </submittedName>
</protein>
<comment type="caution">
    <text evidence="1">The sequence shown here is derived from an EMBL/GenBank/DDBJ whole genome shotgun (WGS) entry which is preliminary data.</text>
</comment>
<keyword evidence="2" id="KW-1185">Reference proteome</keyword>
<name>A0ACC2LKI5_PERAE</name>
<reference evidence="1 2" key="1">
    <citation type="journal article" date="2022" name="Hortic Res">
        <title>A haplotype resolved chromosomal level avocado genome allows analysis of novel avocado genes.</title>
        <authorList>
            <person name="Nath O."/>
            <person name="Fletcher S.J."/>
            <person name="Hayward A."/>
            <person name="Shaw L.M."/>
            <person name="Masouleh A.K."/>
            <person name="Furtado A."/>
            <person name="Henry R.J."/>
            <person name="Mitter N."/>
        </authorList>
    </citation>
    <scope>NUCLEOTIDE SEQUENCE [LARGE SCALE GENOMIC DNA]</scope>
    <source>
        <strain evidence="2">cv. Hass</strain>
    </source>
</reference>
<accession>A0ACC2LKI5</accession>
<dbReference type="EMBL" id="CM056816">
    <property type="protein sequence ID" value="KAJ8633939.1"/>
    <property type="molecule type" value="Genomic_DNA"/>
</dbReference>